<protein>
    <recommendedName>
        <fullName evidence="3">Anthranilate synthase component 1</fullName>
    </recommendedName>
</protein>
<evidence type="ECO:0000259" key="9">
    <source>
        <dbReference type="Pfam" id="PF00425"/>
    </source>
</evidence>
<dbReference type="SUPFAM" id="SSF56322">
    <property type="entry name" value="ADC synthase"/>
    <property type="match status" value="1"/>
</dbReference>
<comment type="caution">
    <text evidence="11">The sequence shown here is derived from an EMBL/GenBank/DDBJ whole genome shotgun (WGS) entry which is preliminary data.</text>
</comment>
<dbReference type="PRINTS" id="PR00095">
    <property type="entry name" value="ANTSNTHASEI"/>
</dbReference>
<evidence type="ECO:0000256" key="7">
    <source>
        <dbReference type="ARBA" id="ARBA00025634"/>
    </source>
</evidence>
<gene>
    <name evidence="11" type="ORF">ATZ36_00970</name>
</gene>
<keyword evidence="6" id="KW-0456">Lyase</keyword>
<comment type="subunit">
    <text evidence="2">Heterotetramer consisting of two non-identical subunits: a beta subunit (TrpG) and a large alpha subunit (TrpE).</text>
</comment>
<dbReference type="Gene3D" id="3.60.120.10">
    <property type="entry name" value="Anthranilate synthase"/>
    <property type="match status" value="1"/>
</dbReference>
<dbReference type="Pfam" id="PF04715">
    <property type="entry name" value="Anth_synt_I_N"/>
    <property type="match status" value="1"/>
</dbReference>
<evidence type="ECO:0000256" key="5">
    <source>
        <dbReference type="ARBA" id="ARBA00022842"/>
    </source>
</evidence>
<reference evidence="11 12" key="1">
    <citation type="submission" date="2015-11" db="EMBL/GenBank/DDBJ databases">
        <title>Evidence for parallel genomic evolution in an endosymbiosis of termite gut flagellates.</title>
        <authorList>
            <person name="Zheng H."/>
        </authorList>
    </citation>
    <scope>NUCLEOTIDE SEQUENCE [LARGE SCALE GENOMIC DNA]</scope>
    <source>
        <strain evidence="11 12">CET450</strain>
    </source>
</reference>
<comment type="cofactor">
    <cofactor evidence="1">
        <name>Mg(2+)</name>
        <dbReference type="ChEBI" id="CHEBI:18420"/>
    </cofactor>
</comment>
<evidence type="ECO:0000256" key="4">
    <source>
        <dbReference type="ARBA" id="ARBA00022723"/>
    </source>
</evidence>
<keyword evidence="4" id="KW-0479">Metal-binding</keyword>
<evidence type="ECO:0000256" key="3">
    <source>
        <dbReference type="ARBA" id="ARBA00020653"/>
    </source>
</evidence>
<dbReference type="InterPro" id="IPR019999">
    <property type="entry name" value="Anth_synth_I-like"/>
</dbReference>
<dbReference type="InterPro" id="IPR006805">
    <property type="entry name" value="Anth_synth_I_N"/>
</dbReference>
<name>A0A1E5IJA4_ENDTX</name>
<evidence type="ECO:0000313" key="11">
    <source>
        <dbReference type="EMBL" id="OEG70501.1"/>
    </source>
</evidence>
<evidence type="ECO:0000256" key="1">
    <source>
        <dbReference type="ARBA" id="ARBA00001946"/>
    </source>
</evidence>
<accession>A0A1E5IJA4</accession>
<evidence type="ECO:0000256" key="8">
    <source>
        <dbReference type="ARBA" id="ARBA00047683"/>
    </source>
</evidence>
<feature type="domain" description="Anthranilate synthase component I N-terminal" evidence="10">
    <location>
        <begin position="33"/>
        <end position="172"/>
    </location>
</feature>
<dbReference type="GO" id="GO:0046872">
    <property type="term" value="F:metal ion binding"/>
    <property type="evidence" value="ECO:0007669"/>
    <property type="project" value="UniProtKB-KW"/>
</dbReference>
<feature type="domain" description="Chorismate-utilising enzyme C-terminal" evidence="9">
    <location>
        <begin position="222"/>
        <end position="475"/>
    </location>
</feature>
<dbReference type="EMBL" id="LNVX01000324">
    <property type="protein sequence ID" value="OEG70501.1"/>
    <property type="molecule type" value="Genomic_DNA"/>
</dbReference>
<dbReference type="GO" id="GO:0000162">
    <property type="term" value="P:L-tryptophan biosynthetic process"/>
    <property type="evidence" value="ECO:0007669"/>
    <property type="project" value="TreeGrafter"/>
</dbReference>
<evidence type="ECO:0000256" key="6">
    <source>
        <dbReference type="ARBA" id="ARBA00023239"/>
    </source>
</evidence>
<dbReference type="PANTHER" id="PTHR11236">
    <property type="entry name" value="AMINOBENZOATE/ANTHRANILATE SYNTHASE"/>
    <property type="match status" value="1"/>
</dbReference>
<dbReference type="Pfam" id="PF00425">
    <property type="entry name" value="Chorismate_bind"/>
    <property type="match status" value="1"/>
</dbReference>
<comment type="function">
    <text evidence="7">Part of a heterotetrameric complex that catalyzes the two-step biosynthesis of anthranilate, an intermediate in the biosynthesis of L-tryptophan. In the first step, the glutamine-binding beta subunit (TrpG) of anthranilate synthase (AS) provides the glutamine amidotransferase activity which generates ammonia as a substrate that, along with chorismate, is used in the second step, catalyzed by the large alpha subunit of AS (TrpE) to produce anthranilate. In the absence of TrpG, TrpE can synthesize anthranilate directly from chorismate and high concentrations of ammonia.</text>
</comment>
<evidence type="ECO:0000256" key="2">
    <source>
        <dbReference type="ARBA" id="ARBA00011575"/>
    </source>
</evidence>
<keyword evidence="5" id="KW-0460">Magnesium</keyword>
<sequence>MIRPSVEEAKKFLNDYTIIPICTEIFADIRTSVEILKIFMAENEKCYLLESVESFAFGESWGRYSFLGYDPKLTVKCSNNKVSIDNGEKKEIMTDNPVKILRDIISEYKSPKIEYMPPFTGGLAGYFSYDFVKYSEKSLNLSNLNDENFDDFYLMLFDMIIAFDHLKQKIFIVVNVPVRNFEKNFIKAEEKLKKMEDLIRNGVAKKEQKSELKSDFKMLHDKKEFMNMVEKVKGYIREGDIFQAVISNRAEADFSGSLIQTYRILRTTNPSPYMFYFNFGDVEIAGASPETLVTLKNKEITNYALAGTCRRGATAAEDEFLISQLLSDEKELSEHNMLVDLGRNDLGKVSKFGSVKVTEYMKILKFSHVSHIASVISSTIEDGYDHLDALSAVLPAGTLSGAPKKRACEIINDLEKHKRGTYGGAIGYIDFTGNMDMCIAIRMVKLQNGKVYVQSGAGVVADSDPEKEYNECSQKARAVINALQIARGGKI</sequence>
<dbReference type="InterPro" id="IPR005801">
    <property type="entry name" value="ADC_synthase"/>
</dbReference>
<proteinExistence type="predicted"/>
<dbReference type="InterPro" id="IPR015890">
    <property type="entry name" value="Chorismate_C"/>
</dbReference>
<dbReference type="Proteomes" id="UP000095237">
    <property type="component" value="Unassembled WGS sequence"/>
</dbReference>
<evidence type="ECO:0000313" key="12">
    <source>
        <dbReference type="Proteomes" id="UP000095237"/>
    </source>
</evidence>
<dbReference type="AlphaFoldDB" id="A0A1E5IJA4"/>
<dbReference type="GO" id="GO:0004049">
    <property type="term" value="F:anthranilate synthase activity"/>
    <property type="evidence" value="ECO:0007669"/>
    <property type="project" value="UniProtKB-EC"/>
</dbReference>
<comment type="catalytic activity">
    <reaction evidence="8">
        <text>chorismate + L-glutamine = anthranilate + pyruvate + L-glutamate + H(+)</text>
        <dbReference type="Rhea" id="RHEA:21732"/>
        <dbReference type="ChEBI" id="CHEBI:15361"/>
        <dbReference type="ChEBI" id="CHEBI:15378"/>
        <dbReference type="ChEBI" id="CHEBI:16567"/>
        <dbReference type="ChEBI" id="CHEBI:29748"/>
        <dbReference type="ChEBI" id="CHEBI:29985"/>
        <dbReference type="ChEBI" id="CHEBI:58359"/>
        <dbReference type="EC" id="4.1.3.27"/>
    </reaction>
</comment>
<dbReference type="PANTHER" id="PTHR11236:SF48">
    <property type="entry name" value="ISOCHORISMATE SYNTHASE MENF"/>
    <property type="match status" value="1"/>
</dbReference>
<organism evidence="11 12">
    <name type="scientific">Endomicrobium trichonymphae</name>
    <dbReference type="NCBI Taxonomy" id="1408204"/>
    <lineage>
        <taxon>Bacteria</taxon>
        <taxon>Pseudomonadati</taxon>
        <taxon>Elusimicrobiota</taxon>
        <taxon>Endomicrobiia</taxon>
        <taxon>Endomicrobiales</taxon>
        <taxon>Endomicrobiaceae</taxon>
        <taxon>Candidatus Endomicrobiellum</taxon>
    </lineage>
</organism>
<evidence type="ECO:0000259" key="10">
    <source>
        <dbReference type="Pfam" id="PF04715"/>
    </source>
</evidence>
<keyword evidence="12" id="KW-1185">Reference proteome</keyword>